<evidence type="ECO:0000313" key="6">
    <source>
        <dbReference type="EMBL" id="SFS08125.1"/>
    </source>
</evidence>
<proteinExistence type="predicted"/>
<dbReference type="InterPro" id="IPR039420">
    <property type="entry name" value="WalR-like"/>
</dbReference>
<dbReference type="Pfam" id="PF00072">
    <property type="entry name" value="Response_reg"/>
    <property type="match status" value="1"/>
</dbReference>
<dbReference type="PROSITE" id="PS50110">
    <property type="entry name" value="RESPONSE_REGULATORY"/>
    <property type="match status" value="1"/>
</dbReference>
<keyword evidence="2" id="KW-0238">DNA-binding</keyword>
<dbReference type="RefSeq" id="WP_089841582.1">
    <property type="nucleotide sequence ID" value="NZ_FOZL01000001.1"/>
</dbReference>
<dbReference type="STRING" id="474950.SAMN05421771_1435"/>
<accession>A0A1I6LXK2</accession>
<dbReference type="SMART" id="SM00421">
    <property type="entry name" value="HTH_LUXR"/>
    <property type="match status" value="1"/>
</dbReference>
<dbReference type="PANTHER" id="PTHR43214">
    <property type="entry name" value="TWO-COMPONENT RESPONSE REGULATOR"/>
    <property type="match status" value="1"/>
</dbReference>
<name>A0A1I6LXK2_9BACT</name>
<dbReference type="GO" id="GO:0000160">
    <property type="term" value="P:phosphorelay signal transduction system"/>
    <property type="evidence" value="ECO:0007669"/>
    <property type="project" value="InterPro"/>
</dbReference>
<evidence type="ECO:0000259" key="5">
    <source>
        <dbReference type="PROSITE" id="PS50110"/>
    </source>
</evidence>
<evidence type="ECO:0000256" key="2">
    <source>
        <dbReference type="ARBA" id="ARBA00023125"/>
    </source>
</evidence>
<dbReference type="Gene3D" id="3.40.50.2300">
    <property type="match status" value="1"/>
</dbReference>
<keyword evidence="1 3" id="KW-0597">Phosphoprotein</keyword>
<dbReference type="Pfam" id="PF00196">
    <property type="entry name" value="GerE"/>
    <property type="match status" value="1"/>
</dbReference>
<evidence type="ECO:0000259" key="4">
    <source>
        <dbReference type="PROSITE" id="PS50043"/>
    </source>
</evidence>
<dbReference type="InterPro" id="IPR016032">
    <property type="entry name" value="Sig_transdc_resp-reg_C-effctor"/>
</dbReference>
<dbReference type="InterPro" id="IPR011006">
    <property type="entry name" value="CheY-like_superfamily"/>
</dbReference>
<dbReference type="GO" id="GO:0006355">
    <property type="term" value="P:regulation of DNA-templated transcription"/>
    <property type="evidence" value="ECO:0007669"/>
    <property type="project" value="InterPro"/>
</dbReference>
<dbReference type="AlphaFoldDB" id="A0A1I6LXK2"/>
<keyword evidence="7" id="KW-1185">Reference proteome</keyword>
<dbReference type="PROSITE" id="PS00622">
    <property type="entry name" value="HTH_LUXR_1"/>
    <property type="match status" value="1"/>
</dbReference>
<dbReference type="SUPFAM" id="SSF46894">
    <property type="entry name" value="C-terminal effector domain of the bipartite response regulators"/>
    <property type="match status" value="1"/>
</dbReference>
<dbReference type="PROSITE" id="PS50043">
    <property type="entry name" value="HTH_LUXR_2"/>
    <property type="match status" value="1"/>
</dbReference>
<dbReference type="Proteomes" id="UP000199024">
    <property type="component" value="Unassembled WGS sequence"/>
</dbReference>
<dbReference type="InterPro" id="IPR000792">
    <property type="entry name" value="Tscrpt_reg_LuxR_C"/>
</dbReference>
<dbReference type="SUPFAM" id="SSF52172">
    <property type="entry name" value="CheY-like"/>
    <property type="match status" value="1"/>
</dbReference>
<dbReference type="SMART" id="SM00448">
    <property type="entry name" value="REC"/>
    <property type="match status" value="1"/>
</dbReference>
<evidence type="ECO:0000256" key="3">
    <source>
        <dbReference type="PROSITE-ProRule" id="PRU00169"/>
    </source>
</evidence>
<dbReference type="GO" id="GO:0003677">
    <property type="term" value="F:DNA binding"/>
    <property type="evidence" value="ECO:0007669"/>
    <property type="project" value="UniProtKB-KW"/>
</dbReference>
<sequence length="211" mass="22762">MSKIRVLVAEDHPLMRAGIAATIDAEPDMEIVGLAQDGAEALTLFRTLNPDVSLTDLRMPVLDGLGLIEAILAEQPHANIVLLTASVADISIKQALRAGVASVLLKHMCRTDLIETIRAVHRGERPLSSEVKSLLAHNTVGEALTTREIEVVRRIANGKSNREVGEELGISEYTVKGHVKAVMTKLGASDRTHAVIIALRRGFLNMDAPES</sequence>
<evidence type="ECO:0000313" key="7">
    <source>
        <dbReference type="Proteomes" id="UP000199024"/>
    </source>
</evidence>
<dbReference type="PANTHER" id="PTHR43214:SF43">
    <property type="entry name" value="TWO-COMPONENT RESPONSE REGULATOR"/>
    <property type="match status" value="1"/>
</dbReference>
<evidence type="ECO:0000256" key="1">
    <source>
        <dbReference type="ARBA" id="ARBA00022553"/>
    </source>
</evidence>
<gene>
    <name evidence="6" type="ORF">SAMN05421771_1435</name>
</gene>
<dbReference type="InterPro" id="IPR058245">
    <property type="entry name" value="NreC/VraR/RcsB-like_REC"/>
</dbReference>
<reference evidence="6 7" key="1">
    <citation type="submission" date="2016-10" db="EMBL/GenBank/DDBJ databases">
        <authorList>
            <person name="de Groot N.N."/>
        </authorList>
    </citation>
    <scope>NUCLEOTIDE SEQUENCE [LARGE SCALE GENOMIC DNA]</scope>
    <source>
        <strain evidence="6 7">DSM 21001</strain>
    </source>
</reference>
<feature type="domain" description="HTH luxR-type" evidence="4">
    <location>
        <begin position="137"/>
        <end position="202"/>
    </location>
</feature>
<dbReference type="CDD" id="cd06170">
    <property type="entry name" value="LuxR_C_like"/>
    <property type="match status" value="1"/>
</dbReference>
<feature type="modified residue" description="4-aspartylphosphate" evidence="3">
    <location>
        <position position="56"/>
    </location>
</feature>
<protein>
    <submittedName>
        <fullName evidence="6">Two component transcriptional regulator, LuxR family</fullName>
    </submittedName>
</protein>
<feature type="domain" description="Response regulatory" evidence="5">
    <location>
        <begin position="5"/>
        <end position="121"/>
    </location>
</feature>
<dbReference type="PRINTS" id="PR00038">
    <property type="entry name" value="HTHLUXR"/>
</dbReference>
<dbReference type="CDD" id="cd17535">
    <property type="entry name" value="REC_NarL-like"/>
    <property type="match status" value="1"/>
</dbReference>
<dbReference type="EMBL" id="FOZL01000001">
    <property type="protein sequence ID" value="SFS08125.1"/>
    <property type="molecule type" value="Genomic_DNA"/>
</dbReference>
<dbReference type="InterPro" id="IPR001789">
    <property type="entry name" value="Sig_transdc_resp-reg_receiver"/>
</dbReference>
<dbReference type="OrthoDB" id="9787019at2"/>
<organism evidence="6 7">
    <name type="scientific">Granulicella pectinivorans</name>
    <dbReference type="NCBI Taxonomy" id="474950"/>
    <lineage>
        <taxon>Bacteria</taxon>
        <taxon>Pseudomonadati</taxon>
        <taxon>Acidobacteriota</taxon>
        <taxon>Terriglobia</taxon>
        <taxon>Terriglobales</taxon>
        <taxon>Acidobacteriaceae</taxon>
        <taxon>Granulicella</taxon>
    </lineage>
</organism>